<gene>
    <name evidence="2" type="ORF">DRJ31_08370</name>
</gene>
<keyword evidence="1" id="KW-0812">Transmembrane</keyword>
<comment type="caution">
    <text evidence="2">The sequence shown here is derived from an EMBL/GenBank/DDBJ whole genome shotgun (WGS) entry which is preliminary data.</text>
</comment>
<accession>A0A497ELX9</accession>
<evidence type="ECO:0000313" key="3">
    <source>
        <dbReference type="Proteomes" id="UP000278475"/>
    </source>
</evidence>
<evidence type="ECO:0000313" key="2">
    <source>
        <dbReference type="EMBL" id="RLE47773.1"/>
    </source>
</evidence>
<sequence>YGGVSNVGGVVTIRAIVTTQTYEFKISWTSPVYGTTASKTIADTPEGLKAMKAVELPVGTVTVSVVDTKDRPIVGAEVTFGKVTKTTDAAGKAYFEGVPLEKDGVGISYDVTVKREGYVVFSGSETVSKARTTITEIGELFTIKVRVVGAAGQGLPFAKVVVKRAGAEIGTFTTDEGGFLEVSKVPLSDYTVEAEWKGFKGSATVSKDDLKAGRAVEVSLPPYTEIAGIPLTFGALLALIIGFIILVIVIVILLSEYIRWRGRRLGIYPPPPPKK</sequence>
<name>A0A497ELX9_9CREN</name>
<feature type="non-terminal residue" evidence="2">
    <location>
        <position position="1"/>
    </location>
</feature>
<dbReference type="InterPro" id="IPR013783">
    <property type="entry name" value="Ig-like_fold"/>
</dbReference>
<dbReference type="Proteomes" id="UP000278475">
    <property type="component" value="Unassembled WGS sequence"/>
</dbReference>
<feature type="transmembrane region" description="Helical" evidence="1">
    <location>
        <begin position="231"/>
        <end position="254"/>
    </location>
</feature>
<evidence type="ECO:0000256" key="1">
    <source>
        <dbReference type="SAM" id="Phobius"/>
    </source>
</evidence>
<reference evidence="2 3" key="1">
    <citation type="submission" date="2018-06" db="EMBL/GenBank/DDBJ databases">
        <title>Extensive metabolic versatility and redundancy in microbially diverse, dynamic hydrothermal sediments.</title>
        <authorList>
            <person name="Dombrowski N."/>
            <person name="Teske A."/>
            <person name="Baker B.J."/>
        </authorList>
    </citation>
    <scope>NUCLEOTIDE SEQUENCE [LARGE SCALE GENOMIC DNA]</scope>
    <source>
        <strain evidence="2">B66_G16</strain>
    </source>
</reference>
<dbReference type="SUPFAM" id="SSF49478">
    <property type="entry name" value="Cna protein B-type domain"/>
    <property type="match status" value="1"/>
</dbReference>
<dbReference type="AlphaFoldDB" id="A0A497ELX9"/>
<organism evidence="2 3">
    <name type="scientific">Thermoproteota archaeon</name>
    <dbReference type="NCBI Taxonomy" id="2056631"/>
    <lineage>
        <taxon>Archaea</taxon>
        <taxon>Thermoproteota</taxon>
    </lineage>
</organism>
<proteinExistence type="predicted"/>
<evidence type="ECO:0008006" key="4">
    <source>
        <dbReference type="Google" id="ProtNLM"/>
    </source>
</evidence>
<keyword evidence="1" id="KW-0472">Membrane</keyword>
<dbReference type="EMBL" id="QMQV01000107">
    <property type="protein sequence ID" value="RLE47773.1"/>
    <property type="molecule type" value="Genomic_DNA"/>
</dbReference>
<protein>
    <recommendedName>
        <fullName evidence="4">Carboxypeptidase regulatory-like domain-containing protein</fullName>
    </recommendedName>
</protein>
<dbReference type="Gene3D" id="2.60.40.10">
    <property type="entry name" value="Immunoglobulins"/>
    <property type="match status" value="1"/>
</dbReference>
<keyword evidence="1" id="KW-1133">Transmembrane helix</keyword>